<evidence type="ECO:0000259" key="1">
    <source>
        <dbReference type="SMART" id="SM00382"/>
    </source>
</evidence>
<dbReference type="Pfam" id="PF07728">
    <property type="entry name" value="AAA_5"/>
    <property type="match status" value="1"/>
</dbReference>
<dbReference type="InterPro" id="IPR027417">
    <property type="entry name" value="P-loop_NTPase"/>
</dbReference>
<dbReference type="SUPFAM" id="SSF52540">
    <property type="entry name" value="P-loop containing nucleoside triphosphate hydrolases"/>
    <property type="match status" value="1"/>
</dbReference>
<dbReference type="CDD" id="cd00009">
    <property type="entry name" value="AAA"/>
    <property type="match status" value="1"/>
</dbReference>
<dbReference type="Gene3D" id="3.40.50.300">
    <property type="entry name" value="P-loop containing nucleotide triphosphate hydrolases"/>
    <property type="match status" value="1"/>
</dbReference>
<dbReference type="PANTHER" id="PTHR37291:SF1">
    <property type="entry name" value="TYPE IV METHYL-DIRECTED RESTRICTION ENZYME ECOKMCRB SUBUNIT"/>
    <property type="match status" value="1"/>
</dbReference>
<protein>
    <submittedName>
        <fullName evidence="2">5-methylcytosine-specific restriction protein B</fullName>
        <ecNumber evidence="2">3.1.21.-</ecNumber>
    </submittedName>
</protein>
<keyword evidence="3" id="KW-1185">Reference proteome</keyword>
<proteinExistence type="predicted"/>
<dbReference type="GO" id="GO:0005524">
    <property type="term" value="F:ATP binding"/>
    <property type="evidence" value="ECO:0007669"/>
    <property type="project" value="InterPro"/>
</dbReference>
<dbReference type="RefSeq" id="WP_083905545.1">
    <property type="nucleotide sequence ID" value="NZ_JACHIT010000001.1"/>
</dbReference>
<feature type="domain" description="AAA+ ATPase" evidence="1">
    <location>
        <begin position="123"/>
        <end position="288"/>
    </location>
</feature>
<name>A0A7W9P975_9NOCA</name>
<accession>A0A7W9P975</accession>
<dbReference type="EC" id="3.1.21.-" evidence="2"/>
<reference evidence="2 3" key="1">
    <citation type="submission" date="2020-08" db="EMBL/GenBank/DDBJ databases">
        <title>Sequencing the genomes of 1000 actinobacteria strains.</title>
        <authorList>
            <person name="Klenk H.-P."/>
        </authorList>
    </citation>
    <scope>NUCLEOTIDE SEQUENCE [LARGE SCALE GENOMIC DNA]</scope>
    <source>
        <strain evidence="2 3">DSM 43582</strain>
    </source>
</reference>
<dbReference type="InterPro" id="IPR011704">
    <property type="entry name" value="ATPase_dyneun-rel_AAA"/>
</dbReference>
<dbReference type="EMBL" id="JACHIT010000001">
    <property type="protein sequence ID" value="MBB5911720.1"/>
    <property type="molecule type" value="Genomic_DNA"/>
</dbReference>
<dbReference type="GO" id="GO:0016887">
    <property type="term" value="F:ATP hydrolysis activity"/>
    <property type="evidence" value="ECO:0007669"/>
    <property type="project" value="InterPro"/>
</dbReference>
<evidence type="ECO:0000313" key="3">
    <source>
        <dbReference type="Proteomes" id="UP000540412"/>
    </source>
</evidence>
<dbReference type="SMART" id="SM00382">
    <property type="entry name" value="AAA"/>
    <property type="match status" value="1"/>
</dbReference>
<dbReference type="InterPro" id="IPR003593">
    <property type="entry name" value="AAA+_ATPase"/>
</dbReference>
<dbReference type="InterPro" id="IPR052934">
    <property type="entry name" value="Methyl-DNA_Rec/Restrict_Enz"/>
</dbReference>
<dbReference type="Proteomes" id="UP000540412">
    <property type="component" value="Unassembled WGS sequence"/>
</dbReference>
<sequence>MARILRIVPSSQTRIRPHKLDQGVTCEYKVLETDDGETLVHLSTFGSNQRESDPKSSQSMQFDREHAAELIELLTKAFDSDIDVDDDEDSDIEPEVPDASEKLAKDLFVPQSWLQQCIDLLRDRPQLIFYGPPGTGKTYIAKAIAEHLSGPGHVKVVQFHPSYSYEDFFEGFRPSRSVDGKITYEVHFGPLRQLAREARENPDKLYTLVIDEINRGNVAKIFGELYFLLEYRDSRLSLMYSSKPKSTFKLPKNLVIIGTMNTADRSIALLDSAMRRRFAFVSLHPSEEPTKNVLRQWLSSKGYDSEAADIMDNLNSVIEDEDFKIGPSYFMRPAALTPAGIEMTWRTSIIPLLEEYHFGDSNVSVREKYSLKKIRNGVNGVTGSDEDASE</sequence>
<comment type="caution">
    <text evidence="2">The sequence shown here is derived from an EMBL/GenBank/DDBJ whole genome shotgun (WGS) entry which is preliminary data.</text>
</comment>
<dbReference type="PANTHER" id="PTHR37291">
    <property type="entry name" value="5-METHYLCYTOSINE-SPECIFIC RESTRICTION ENZYME B"/>
    <property type="match status" value="1"/>
</dbReference>
<keyword evidence="2" id="KW-0378">Hydrolase</keyword>
<dbReference type="AlphaFoldDB" id="A0A7W9P975"/>
<gene>
    <name evidence="2" type="ORF">BJY24_000587</name>
</gene>
<evidence type="ECO:0000313" key="2">
    <source>
        <dbReference type="EMBL" id="MBB5911720.1"/>
    </source>
</evidence>
<organism evidence="2 3">
    <name type="scientific">Nocardia transvalensis</name>
    <dbReference type="NCBI Taxonomy" id="37333"/>
    <lineage>
        <taxon>Bacteria</taxon>
        <taxon>Bacillati</taxon>
        <taxon>Actinomycetota</taxon>
        <taxon>Actinomycetes</taxon>
        <taxon>Mycobacteriales</taxon>
        <taxon>Nocardiaceae</taxon>
        <taxon>Nocardia</taxon>
    </lineage>
</organism>